<keyword evidence="2" id="KW-0143">Chaperone</keyword>
<dbReference type="PANTHER" id="PTHR33643:SF1">
    <property type="entry name" value="UREASE ACCESSORY PROTEIN D"/>
    <property type="match status" value="1"/>
</dbReference>
<evidence type="ECO:0000313" key="4">
    <source>
        <dbReference type="Proteomes" id="UP000652761"/>
    </source>
</evidence>
<comment type="similarity">
    <text evidence="1">Belongs to the UreD family.</text>
</comment>
<organism evidence="3 4">
    <name type="scientific">Colocasia esculenta</name>
    <name type="common">Wild taro</name>
    <name type="synonym">Arum esculentum</name>
    <dbReference type="NCBI Taxonomy" id="4460"/>
    <lineage>
        <taxon>Eukaryota</taxon>
        <taxon>Viridiplantae</taxon>
        <taxon>Streptophyta</taxon>
        <taxon>Embryophyta</taxon>
        <taxon>Tracheophyta</taxon>
        <taxon>Spermatophyta</taxon>
        <taxon>Magnoliopsida</taxon>
        <taxon>Liliopsida</taxon>
        <taxon>Araceae</taxon>
        <taxon>Aroideae</taxon>
        <taxon>Colocasieae</taxon>
        <taxon>Colocasia</taxon>
    </lineage>
</organism>
<sequence>MSGIMETAADETGYLAVEMVRGRSTVTRCFAKYPLKFIVPTKAGSSRTDAVWIYALTYGGGIVSVRLPGDCVRCGMSVGDGCTAVFTTQASTKVYKSIDSKYSGQMLEVLLEQGDTSSIAQRMQDYQVIAMIILIGLKDSWSYFFLPDVSATPSPCFLSIKNFGQKMGKDSNALVCQSRPKLKDVQDKVQDNVKKMMSGSFHIPNPARGSYSRRQPELTPAKPALIASCSAFGPKAKGIVVRVAALTTESVYEFLRQQLAGMEALVGAPLYC</sequence>
<evidence type="ECO:0000256" key="2">
    <source>
        <dbReference type="ARBA" id="ARBA00023186"/>
    </source>
</evidence>
<dbReference type="OrthoDB" id="5550464at2759"/>
<dbReference type="PANTHER" id="PTHR33643">
    <property type="entry name" value="UREASE ACCESSORY PROTEIN D"/>
    <property type="match status" value="1"/>
</dbReference>
<protein>
    <recommendedName>
        <fullName evidence="5">Urease accessory protein D</fullName>
    </recommendedName>
</protein>
<comment type="caution">
    <text evidence="3">The sequence shown here is derived from an EMBL/GenBank/DDBJ whole genome shotgun (WGS) entry which is preliminary data.</text>
</comment>
<dbReference type="AlphaFoldDB" id="A0A843WK25"/>
<dbReference type="EMBL" id="NMUH01004782">
    <property type="protein sequence ID" value="MQM10802.1"/>
    <property type="molecule type" value="Genomic_DNA"/>
</dbReference>
<dbReference type="InterPro" id="IPR002669">
    <property type="entry name" value="UreD"/>
</dbReference>
<proteinExistence type="inferred from homology"/>
<evidence type="ECO:0008006" key="5">
    <source>
        <dbReference type="Google" id="ProtNLM"/>
    </source>
</evidence>
<name>A0A843WK25_COLES</name>
<dbReference type="GO" id="GO:0016151">
    <property type="term" value="F:nickel cation binding"/>
    <property type="evidence" value="ECO:0007669"/>
    <property type="project" value="InterPro"/>
</dbReference>
<reference evidence="3" key="1">
    <citation type="submission" date="2017-07" db="EMBL/GenBank/DDBJ databases">
        <title>Taro Niue Genome Assembly and Annotation.</title>
        <authorList>
            <person name="Atibalentja N."/>
            <person name="Keating K."/>
            <person name="Fields C.J."/>
        </authorList>
    </citation>
    <scope>NUCLEOTIDE SEQUENCE</scope>
    <source>
        <strain evidence="3">Niue_2</strain>
        <tissue evidence="3">Leaf</tissue>
    </source>
</reference>
<dbReference type="Pfam" id="PF01774">
    <property type="entry name" value="UreD"/>
    <property type="match status" value="1"/>
</dbReference>
<evidence type="ECO:0000313" key="3">
    <source>
        <dbReference type="EMBL" id="MQM10802.1"/>
    </source>
</evidence>
<evidence type="ECO:0000256" key="1">
    <source>
        <dbReference type="ARBA" id="ARBA00007177"/>
    </source>
</evidence>
<keyword evidence="4" id="KW-1185">Reference proteome</keyword>
<accession>A0A843WK25</accession>
<gene>
    <name evidence="3" type="ORF">Taro_043698</name>
</gene>
<dbReference type="Proteomes" id="UP000652761">
    <property type="component" value="Unassembled WGS sequence"/>
</dbReference>